<dbReference type="RefSeq" id="WP_153385059.1">
    <property type="nucleotide sequence ID" value="NZ_VDFO01000001.1"/>
</dbReference>
<feature type="transmembrane region" description="Helical" evidence="1">
    <location>
        <begin position="6"/>
        <end position="24"/>
    </location>
</feature>
<evidence type="ECO:0000256" key="1">
    <source>
        <dbReference type="SAM" id="Phobius"/>
    </source>
</evidence>
<dbReference type="EMBL" id="VDFO01000001">
    <property type="protein sequence ID" value="MQS96371.1"/>
    <property type="molecule type" value="Genomic_DNA"/>
</dbReference>
<protein>
    <submittedName>
        <fullName evidence="3">Uncharacterized protein</fullName>
    </submittedName>
</protein>
<evidence type="ECO:0000313" key="3">
    <source>
        <dbReference type="EMBL" id="MQS96371.1"/>
    </source>
</evidence>
<evidence type="ECO:0000313" key="5">
    <source>
        <dbReference type="Proteomes" id="UP000414364"/>
    </source>
</evidence>
<sequence>MFTSDAIFGFGMFIVIGLGIGSVAEEEGGFLNMFDIDDKKRKSVQKFWHKHLDSLFGKSDKVTTDTYTDRTPEAIKKDSLSTK</sequence>
<accession>A0A5P0ZTL9</accession>
<reference evidence="4 5" key="1">
    <citation type="journal article" date="2019" name="Syst. Appl. Microbiol.">
        <title>Polyphasic characterization of two novel Lactobacillus spp. isolated from blown salami packages: Description of Lactobacillus halodurans sp. nov. and Lactobacillus salsicarnum sp. nov.</title>
        <authorList>
            <person name="Schuster J.A."/>
            <person name="Klingl A."/>
            <person name="Vogel R.F."/>
            <person name="Ehrmann M.A."/>
        </authorList>
    </citation>
    <scope>NUCLEOTIDE SEQUENCE [LARGE SCALE GENOMIC DNA]</scope>
    <source>
        <strain evidence="3 4">TMW 1.1920</strain>
        <strain evidence="2 5">TMW 1.2172</strain>
    </source>
</reference>
<dbReference type="AlphaFoldDB" id="A0A5P0ZTL9"/>
<dbReference type="OrthoDB" id="2301851at2"/>
<keyword evidence="4" id="KW-1185">Reference proteome</keyword>
<dbReference type="EMBL" id="VDFP01000006">
    <property type="protein sequence ID" value="MQS75658.1"/>
    <property type="molecule type" value="Genomic_DNA"/>
</dbReference>
<keyword evidence="1" id="KW-1133">Transmembrane helix</keyword>
<dbReference type="Proteomes" id="UP000371423">
    <property type="component" value="Unassembled WGS sequence"/>
</dbReference>
<keyword evidence="1" id="KW-0812">Transmembrane</keyword>
<gene>
    <name evidence="3" type="ORF">FHL05_00490</name>
    <name evidence="2" type="ORF">FHL06_04550</name>
</gene>
<dbReference type="Proteomes" id="UP000414364">
    <property type="component" value="Unassembled WGS sequence"/>
</dbReference>
<organism evidence="3 4">
    <name type="scientific">Companilactobacillus halodurans</name>
    <dbReference type="NCBI Taxonomy" id="2584183"/>
    <lineage>
        <taxon>Bacteria</taxon>
        <taxon>Bacillati</taxon>
        <taxon>Bacillota</taxon>
        <taxon>Bacilli</taxon>
        <taxon>Lactobacillales</taxon>
        <taxon>Lactobacillaceae</taxon>
        <taxon>Companilactobacillus</taxon>
    </lineage>
</organism>
<proteinExistence type="predicted"/>
<evidence type="ECO:0000313" key="2">
    <source>
        <dbReference type="EMBL" id="MQS75658.1"/>
    </source>
</evidence>
<evidence type="ECO:0000313" key="4">
    <source>
        <dbReference type="Proteomes" id="UP000371423"/>
    </source>
</evidence>
<name>A0A5P0ZTL9_9LACO</name>
<comment type="caution">
    <text evidence="3">The sequence shown here is derived from an EMBL/GenBank/DDBJ whole genome shotgun (WGS) entry which is preliminary data.</text>
</comment>
<keyword evidence="1" id="KW-0472">Membrane</keyword>